<dbReference type="eggNOG" id="ENOG502QRQK">
    <property type="taxonomic scope" value="Eukaryota"/>
</dbReference>
<feature type="transmembrane region" description="Helical" evidence="1">
    <location>
        <begin position="6"/>
        <end position="26"/>
    </location>
</feature>
<evidence type="ECO:0008006" key="4">
    <source>
        <dbReference type="Google" id="ProtNLM"/>
    </source>
</evidence>
<evidence type="ECO:0000256" key="1">
    <source>
        <dbReference type="SAM" id="Phobius"/>
    </source>
</evidence>
<keyword evidence="3" id="KW-1185">Reference proteome</keyword>
<dbReference type="STRING" id="4155.A0A022QQ51"/>
<keyword evidence="1" id="KW-0472">Membrane</keyword>
<evidence type="ECO:0000313" key="3">
    <source>
        <dbReference type="Proteomes" id="UP000030748"/>
    </source>
</evidence>
<sequence>MGMENAVVPYVGMVVVQIAQVGLMVAGKIAMSTGMTTFAFIFYSNALASLILLPITFFIY</sequence>
<gene>
    <name evidence="2" type="ORF">MIMGU_mgv11b0196342mg</name>
</gene>
<dbReference type="AlphaFoldDB" id="A0A022QQ51"/>
<proteinExistence type="predicted"/>
<name>A0A022QQ51_ERYGU</name>
<accession>A0A022QQ51</accession>
<feature type="non-terminal residue" evidence="2">
    <location>
        <position position="60"/>
    </location>
</feature>
<dbReference type="Proteomes" id="UP000030748">
    <property type="component" value="Unassembled WGS sequence"/>
</dbReference>
<dbReference type="EMBL" id="KI631169">
    <property type="protein sequence ID" value="EYU29714.1"/>
    <property type="molecule type" value="Genomic_DNA"/>
</dbReference>
<reference evidence="2 3" key="1">
    <citation type="journal article" date="2013" name="Proc. Natl. Acad. Sci. U.S.A.">
        <title>Fine-scale variation in meiotic recombination in Mimulus inferred from population shotgun sequencing.</title>
        <authorList>
            <person name="Hellsten U."/>
            <person name="Wright K.M."/>
            <person name="Jenkins J."/>
            <person name="Shu S."/>
            <person name="Yuan Y."/>
            <person name="Wessler S.R."/>
            <person name="Schmutz J."/>
            <person name="Willis J.H."/>
            <person name="Rokhsar D.S."/>
        </authorList>
    </citation>
    <scope>NUCLEOTIDE SEQUENCE [LARGE SCALE GENOMIC DNA]</scope>
    <source>
        <strain evidence="3">cv. DUN x IM62</strain>
    </source>
</reference>
<protein>
    <recommendedName>
        <fullName evidence="4">WAT1-related protein</fullName>
    </recommendedName>
</protein>
<feature type="transmembrane region" description="Helical" evidence="1">
    <location>
        <begin position="38"/>
        <end position="59"/>
    </location>
</feature>
<keyword evidence="1" id="KW-1133">Transmembrane helix</keyword>
<organism evidence="2 3">
    <name type="scientific">Erythranthe guttata</name>
    <name type="common">Yellow monkey flower</name>
    <name type="synonym">Mimulus guttatus</name>
    <dbReference type="NCBI Taxonomy" id="4155"/>
    <lineage>
        <taxon>Eukaryota</taxon>
        <taxon>Viridiplantae</taxon>
        <taxon>Streptophyta</taxon>
        <taxon>Embryophyta</taxon>
        <taxon>Tracheophyta</taxon>
        <taxon>Spermatophyta</taxon>
        <taxon>Magnoliopsida</taxon>
        <taxon>eudicotyledons</taxon>
        <taxon>Gunneridae</taxon>
        <taxon>Pentapetalae</taxon>
        <taxon>asterids</taxon>
        <taxon>lamiids</taxon>
        <taxon>Lamiales</taxon>
        <taxon>Phrymaceae</taxon>
        <taxon>Erythranthe</taxon>
    </lineage>
</organism>
<keyword evidence="1" id="KW-0812">Transmembrane</keyword>
<evidence type="ECO:0000313" key="2">
    <source>
        <dbReference type="EMBL" id="EYU29714.1"/>
    </source>
</evidence>